<dbReference type="GeneID" id="83216810"/>
<reference evidence="1 2" key="1">
    <citation type="submission" date="2023-03" db="EMBL/GenBank/DDBJ databases">
        <title>Genome sequence of Lichtheimia ornata CBS 291.66.</title>
        <authorList>
            <person name="Mohabir J.T."/>
            <person name="Shea T.P."/>
            <person name="Kurbessoian T."/>
            <person name="Berby B."/>
            <person name="Fontaine J."/>
            <person name="Livny J."/>
            <person name="Gnirke A."/>
            <person name="Stajich J.E."/>
            <person name="Cuomo C.A."/>
        </authorList>
    </citation>
    <scope>NUCLEOTIDE SEQUENCE [LARGE SCALE GENOMIC DNA]</scope>
    <source>
        <strain evidence="1">CBS 291.66</strain>
    </source>
</reference>
<protein>
    <submittedName>
        <fullName evidence="1">Uncharacterized protein</fullName>
    </submittedName>
</protein>
<dbReference type="RefSeq" id="XP_058339921.1">
    <property type="nucleotide sequence ID" value="XM_058489396.1"/>
</dbReference>
<gene>
    <name evidence="1" type="ORF">O0I10_009404</name>
</gene>
<proteinExistence type="predicted"/>
<dbReference type="Proteomes" id="UP001234581">
    <property type="component" value="Unassembled WGS sequence"/>
</dbReference>
<name>A0AAD7UWM7_9FUNG</name>
<comment type="caution">
    <text evidence="1">The sequence shown here is derived from an EMBL/GenBank/DDBJ whole genome shotgun (WGS) entry which is preliminary data.</text>
</comment>
<dbReference type="AlphaFoldDB" id="A0AAD7UWM7"/>
<sequence>MPRGRPELAPMKAFKFEETSGNPSLTSCSNCVRQHMNIECKNCAPWKGLTRVLQTALLLLVHGVLTTSLAEEMSLGTGSMAHERAINEGHDFLEQVATTNGDTRQNTLAFAASRFKGCTKSWGDITNKSK</sequence>
<keyword evidence="2" id="KW-1185">Reference proteome</keyword>
<organism evidence="1 2">
    <name type="scientific">Lichtheimia ornata</name>
    <dbReference type="NCBI Taxonomy" id="688661"/>
    <lineage>
        <taxon>Eukaryota</taxon>
        <taxon>Fungi</taxon>
        <taxon>Fungi incertae sedis</taxon>
        <taxon>Mucoromycota</taxon>
        <taxon>Mucoromycotina</taxon>
        <taxon>Mucoromycetes</taxon>
        <taxon>Mucorales</taxon>
        <taxon>Lichtheimiaceae</taxon>
        <taxon>Lichtheimia</taxon>
    </lineage>
</organism>
<accession>A0AAD7UWM7</accession>
<evidence type="ECO:0000313" key="2">
    <source>
        <dbReference type="Proteomes" id="UP001234581"/>
    </source>
</evidence>
<evidence type="ECO:0000313" key="1">
    <source>
        <dbReference type="EMBL" id="KAJ8655008.1"/>
    </source>
</evidence>
<dbReference type="EMBL" id="JARTCD010000054">
    <property type="protein sequence ID" value="KAJ8655008.1"/>
    <property type="molecule type" value="Genomic_DNA"/>
</dbReference>